<feature type="signal peptide" evidence="1">
    <location>
        <begin position="1"/>
        <end position="18"/>
    </location>
</feature>
<dbReference type="EMBL" id="SKBQ01000036">
    <property type="protein sequence ID" value="TPX13181.1"/>
    <property type="molecule type" value="Genomic_DNA"/>
</dbReference>
<organism evidence="2 3">
    <name type="scientific">Thyridium curvatum</name>
    <dbReference type="NCBI Taxonomy" id="1093900"/>
    <lineage>
        <taxon>Eukaryota</taxon>
        <taxon>Fungi</taxon>
        <taxon>Dikarya</taxon>
        <taxon>Ascomycota</taxon>
        <taxon>Pezizomycotina</taxon>
        <taxon>Sordariomycetes</taxon>
        <taxon>Sordariomycetidae</taxon>
        <taxon>Thyridiales</taxon>
        <taxon>Thyridiaceae</taxon>
        <taxon>Thyridium</taxon>
    </lineage>
</organism>
<reference evidence="2 3" key="1">
    <citation type="submission" date="2019-06" db="EMBL/GenBank/DDBJ databases">
        <title>Draft genome sequence of the filamentous fungus Phialemoniopsis curvata isolated from diesel fuel.</title>
        <authorList>
            <person name="Varaljay V.A."/>
            <person name="Lyon W.J."/>
            <person name="Crouch A.L."/>
            <person name="Drake C.E."/>
            <person name="Hollomon J.M."/>
            <person name="Nadeau L.J."/>
            <person name="Nunn H.S."/>
            <person name="Stevenson B.S."/>
            <person name="Bojanowski C.L."/>
            <person name="Crookes-Goodson W.J."/>
        </authorList>
    </citation>
    <scope>NUCLEOTIDE SEQUENCE [LARGE SCALE GENOMIC DNA]</scope>
    <source>
        <strain evidence="2 3">D216</strain>
    </source>
</reference>
<dbReference type="InParanoid" id="A0A507B7X8"/>
<sequence>MRDLFVSLLFLYPLVAESKTCIPRRRVVQAFNPTRNASSDTTPFQVGNGNFAFGVDVTGLQTFKPFGTLSTWGWHNFSLPTTPGQMSPEDFRGQDIWTHGRLVNYNNPTKAQNDISQWLIKNPQRLNLGRIGFSFCGADVAEADLEQKSQVLDMWSGKIVSTFVYKGNKVVVETRVDPDSDVVGVQVESKLLLSGDLGIFFDFPYSDINKFDAPYVGVWNATSSHTTTLRASGNQATIQHVLDNSSYFMAAQWEGDGAVSAPRDGSHRYTLKVSGSNRLKFTAAFYEKDEIKPPTTDELANATDKWWRGYWRRGGFVDLTGTKTGNATELQRRVLLSQYLMAVNSASTNPPQESGLVNNGWYGKFHLEMYLWHSLQFARWNQFPLLWRSSPNMYRRFLDSSVIRAKNQGYKGARWGKMTDPTGRSAPGEINSLLIWQQPHPMYFAEIDYRSFPNATTLANWDAVLTATADFMASYAFFNESTGVYDLGPPLYPVSENGDYNTTMNPTFELAYWRFGLDVAKRWKERQGQPVPREWVAVRDGLAPLPVQNGTYVVWEGIRDMWVDRDTVYDHPAMAAIYGLLPPPPPSSGPPLDMDALRATAARIKETWALDRSYGWDFAMLAMNALRLGDARQCVEYLLHPAFQFDDAGYPLGGTRVATPYFPNSASLLLTVAMMAGGWDGAEGMHFPEGWDVKVEGFIPGL</sequence>
<dbReference type="SUPFAM" id="SSF48208">
    <property type="entry name" value="Six-hairpin glycosidases"/>
    <property type="match status" value="1"/>
</dbReference>
<keyword evidence="3" id="KW-1185">Reference proteome</keyword>
<dbReference type="OrthoDB" id="3534988at2759"/>
<dbReference type="RefSeq" id="XP_030994892.1">
    <property type="nucleotide sequence ID" value="XM_031141007.1"/>
</dbReference>
<keyword evidence="1" id="KW-0732">Signal</keyword>
<evidence type="ECO:0000313" key="3">
    <source>
        <dbReference type="Proteomes" id="UP000319257"/>
    </source>
</evidence>
<dbReference type="GO" id="GO:0003824">
    <property type="term" value="F:catalytic activity"/>
    <property type="evidence" value="ECO:0007669"/>
    <property type="project" value="UniProtKB-ARBA"/>
</dbReference>
<gene>
    <name evidence="2" type="ORF">E0L32_006381</name>
</gene>
<dbReference type="GO" id="GO:0005975">
    <property type="term" value="P:carbohydrate metabolic process"/>
    <property type="evidence" value="ECO:0007669"/>
    <property type="project" value="InterPro"/>
</dbReference>
<dbReference type="InterPro" id="IPR008928">
    <property type="entry name" value="6-hairpin_glycosidase_sf"/>
</dbReference>
<dbReference type="AlphaFoldDB" id="A0A507B7X8"/>
<evidence type="ECO:0008006" key="4">
    <source>
        <dbReference type="Google" id="ProtNLM"/>
    </source>
</evidence>
<name>A0A507B7X8_9PEZI</name>
<dbReference type="STRING" id="1093900.A0A507B7X8"/>
<dbReference type="Gene3D" id="1.50.10.10">
    <property type="match status" value="1"/>
</dbReference>
<protein>
    <recommendedName>
        <fullName evidence="4">Six-hairpin glycosidase-like protein</fullName>
    </recommendedName>
</protein>
<feature type="chain" id="PRO_5021278398" description="Six-hairpin glycosidase-like protein" evidence="1">
    <location>
        <begin position="19"/>
        <end position="702"/>
    </location>
</feature>
<dbReference type="InterPro" id="IPR012341">
    <property type="entry name" value="6hp_glycosidase-like_sf"/>
</dbReference>
<dbReference type="Proteomes" id="UP000319257">
    <property type="component" value="Unassembled WGS sequence"/>
</dbReference>
<accession>A0A507B7X8</accession>
<dbReference type="GeneID" id="41973828"/>
<comment type="caution">
    <text evidence="2">The sequence shown here is derived from an EMBL/GenBank/DDBJ whole genome shotgun (WGS) entry which is preliminary data.</text>
</comment>
<evidence type="ECO:0000313" key="2">
    <source>
        <dbReference type="EMBL" id="TPX13181.1"/>
    </source>
</evidence>
<proteinExistence type="predicted"/>
<evidence type="ECO:0000256" key="1">
    <source>
        <dbReference type="SAM" id="SignalP"/>
    </source>
</evidence>